<gene>
    <name evidence="2" type="ORF">K0M31_001979</name>
</gene>
<sequence length="520" mass="56592">MLTRLAEMLKKRRKESRARTRLRTPALSGYTEDPQNLDDSDDQRNASSSSHGIDHTGFVGGSTPPILELGVAQKLSEFSTLRDDPSAPPAFGTPDGHFSGKIANTADLTSSSLTAPPAAHQGPCRASATVRTDIWNAPHEKRCSMMTTSTILTGRVLPANRRPAEQQIDRIESDAVLPLYNLHTLEPSEKRLHKLGAQPFNRSSVLNRLTLSGNAIASLHPLAFRDRSNVKELHLSGNELTPAPDAPRDLALLKILDHGGNRSSLYSSSFRNLDPLTGNHYEAGGFLAANYGKQQQQDKYITSDFEILGSSDSIEIPQTQYLLNQTSHENNMTTETAHVQNSLPDFNSKRLKFEIDSGTRAVTSSENASLCDVSPEEKETFATENQLEGHCLDDADALENANCSSSNLNSPKKKNLTTSDSSHDCSLTSMRTVASLDHSIGVHDLHANNEANVRKLIPRISSNFNGTNENFVGATYGNGQISVCDSKQSGFQLNCMRNWKSMSSSIDGSISRNLGAISCA</sequence>
<dbReference type="Pfam" id="PF13855">
    <property type="entry name" value="LRR_8"/>
    <property type="match status" value="1"/>
</dbReference>
<dbReference type="InterPro" id="IPR032675">
    <property type="entry name" value="LRR_dom_sf"/>
</dbReference>
<feature type="compositionally biased region" description="Basic residues" evidence="1">
    <location>
        <begin position="10"/>
        <end position="22"/>
    </location>
</feature>
<feature type="region of interest" description="Disordered" evidence="1">
    <location>
        <begin position="80"/>
        <end position="103"/>
    </location>
</feature>
<dbReference type="EMBL" id="JAHYIQ010000001">
    <property type="protein sequence ID" value="KAK1137470.1"/>
    <property type="molecule type" value="Genomic_DNA"/>
</dbReference>
<name>A0AA40GHQ1_9HYME</name>
<evidence type="ECO:0000256" key="1">
    <source>
        <dbReference type="SAM" id="MobiDB-lite"/>
    </source>
</evidence>
<dbReference type="Gene3D" id="3.80.10.10">
    <property type="entry name" value="Ribonuclease Inhibitor"/>
    <property type="match status" value="1"/>
</dbReference>
<dbReference type="InterPro" id="IPR001611">
    <property type="entry name" value="Leu-rich_rpt"/>
</dbReference>
<keyword evidence="3" id="KW-1185">Reference proteome</keyword>
<comment type="caution">
    <text evidence="2">The sequence shown here is derived from an EMBL/GenBank/DDBJ whole genome shotgun (WGS) entry which is preliminary data.</text>
</comment>
<reference evidence="2" key="1">
    <citation type="submission" date="2021-10" db="EMBL/GenBank/DDBJ databases">
        <title>Melipona bicolor Genome sequencing and assembly.</title>
        <authorList>
            <person name="Araujo N.S."/>
            <person name="Arias M.C."/>
        </authorList>
    </citation>
    <scope>NUCLEOTIDE SEQUENCE</scope>
    <source>
        <strain evidence="2">USP_2M_L1-L4_2017</strain>
        <tissue evidence="2">Whole body</tissue>
    </source>
</reference>
<dbReference type="Proteomes" id="UP001177670">
    <property type="component" value="Unassembled WGS sequence"/>
</dbReference>
<accession>A0AA40GHQ1</accession>
<organism evidence="2 3">
    <name type="scientific">Melipona bicolor</name>
    <dbReference type="NCBI Taxonomy" id="60889"/>
    <lineage>
        <taxon>Eukaryota</taxon>
        <taxon>Metazoa</taxon>
        <taxon>Ecdysozoa</taxon>
        <taxon>Arthropoda</taxon>
        <taxon>Hexapoda</taxon>
        <taxon>Insecta</taxon>
        <taxon>Pterygota</taxon>
        <taxon>Neoptera</taxon>
        <taxon>Endopterygota</taxon>
        <taxon>Hymenoptera</taxon>
        <taxon>Apocrita</taxon>
        <taxon>Aculeata</taxon>
        <taxon>Apoidea</taxon>
        <taxon>Anthophila</taxon>
        <taxon>Apidae</taxon>
        <taxon>Melipona</taxon>
    </lineage>
</organism>
<dbReference type="SUPFAM" id="SSF52058">
    <property type="entry name" value="L domain-like"/>
    <property type="match status" value="1"/>
</dbReference>
<proteinExistence type="predicted"/>
<protein>
    <submittedName>
        <fullName evidence="2">Uncharacterized protein</fullName>
    </submittedName>
</protein>
<feature type="region of interest" description="Disordered" evidence="1">
    <location>
        <begin position="1"/>
        <end position="65"/>
    </location>
</feature>
<evidence type="ECO:0000313" key="2">
    <source>
        <dbReference type="EMBL" id="KAK1137470.1"/>
    </source>
</evidence>
<dbReference type="AlphaFoldDB" id="A0AA40GHQ1"/>
<evidence type="ECO:0000313" key="3">
    <source>
        <dbReference type="Proteomes" id="UP001177670"/>
    </source>
</evidence>